<dbReference type="Gene3D" id="3.40.47.10">
    <property type="match status" value="1"/>
</dbReference>
<feature type="domain" description="Beta-ketoacyl synthase-like N-terminal" evidence="1">
    <location>
        <begin position="2"/>
        <end position="39"/>
    </location>
</feature>
<dbReference type="InterPro" id="IPR014030">
    <property type="entry name" value="Ketoacyl_synth_N"/>
</dbReference>
<accession>A0ABW3MIL3</accession>
<dbReference type="Proteomes" id="UP001597045">
    <property type="component" value="Unassembled WGS sequence"/>
</dbReference>
<sequence length="48" mass="4894">MDVVVTGLGATTPLGGDVPSTWAAMVAGVSGVRVIEEDWNVPVKIAAR</sequence>
<proteinExistence type="predicted"/>
<comment type="caution">
    <text evidence="2">The sequence shown here is derived from an EMBL/GenBank/DDBJ whole genome shotgun (WGS) entry which is preliminary data.</text>
</comment>
<evidence type="ECO:0000313" key="3">
    <source>
        <dbReference type="Proteomes" id="UP001597045"/>
    </source>
</evidence>
<protein>
    <submittedName>
        <fullName evidence="2">Beta-ketoacyl synthase N-terminal-like domain-containing protein</fullName>
    </submittedName>
</protein>
<dbReference type="EMBL" id="JBHTIS010002821">
    <property type="protein sequence ID" value="MFD1050415.1"/>
    <property type="molecule type" value="Genomic_DNA"/>
</dbReference>
<reference evidence="3" key="1">
    <citation type="journal article" date="2019" name="Int. J. Syst. Evol. Microbiol.">
        <title>The Global Catalogue of Microorganisms (GCM) 10K type strain sequencing project: providing services to taxonomists for standard genome sequencing and annotation.</title>
        <authorList>
            <consortium name="The Broad Institute Genomics Platform"/>
            <consortium name="The Broad Institute Genome Sequencing Center for Infectious Disease"/>
            <person name="Wu L."/>
            <person name="Ma J."/>
        </authorList>
    </citation>
    <scope>NUCLEOTIDE SEQUENCE [LARGE SCALE GENOMIC DNA]</scope>
    <source>
        <strain evidence="3">JCM 31486</strain>
    </source>
</reference>
<organism evidence="2 3">
    <name type="scientific">Kibdelosporangium lantanae</name>
    <dbReference type="NCBI Taxonomy" id="1497396"/>
    <lineage>
        <taxon>Bacteria</taxon>
        <taxon>Bacillati</taxon>
        <taxon>Actinomycetota</taxon>
        <taxon>Actinomycetes</taxon>
        <taxon>Pseudonocardiales</taxon>
        <taxon>Pseudonocardiaceae</taxon>
        <taxon>Kibdelosporangium</taxon>
    </lineage>
</organism>
<evidence type="ECO:0000259" key="1">
    <source>
        <dbReference type="Pfam" id="PF00109"/>
    </source>
</evidence>
<dbReference type="Pfam" id="PF00109">
    <property type="entry name" value="ketoacyl-synt"/>
    <property type="match status" value="1"/>
</dbReference>
<feature type="non-terminal residue" evidence="2">
    <location>
        <position position="48"/>
    </location>
</feature>
<keyword evidence="3" id="KW-1185">Reference proteome</keyword>
<dbReference type="SUPFAM" id="SSF53901">
    <property type="entry name" value="Thiolase-like"/>
    <property type="match status" value="1"/>
</dbReference>
<dbReference type="InterPro" id="IPR016039">
    <property type="entry name" value="Thiolase-like"/>
</dbReference>
<gene>
    <name evidence="2" type="ORF">ACFQ1S_35260</name>
</gene>
<name>A0ABW3MIL3_9PSEU</name>
<evidence type="ECO:0000313" key="2">
    <source>
        <dbReference type="EMBL" id="MFD1050415.1"/>
    </source>
</evidence>